<keyword evidence="4" id="KW-0378">Hydrolase</keyword>
<evidence type="ECO:0000313" key="5">
    <source>
        <dbReference type="Proteomes" id="UP001500908"/>
    </source>
</evidence>
<dbReference type="PANTHER" id="PTHR12147">
    <property type="entry name" value="METALLOPEPTIDASE M28 FAMILY MEMBER"/>
    <property type="match status" value="1"/>
</dbReference>
<dbReference type="Pfam" id="PF04389">
    <property type="entry name" value="Peptidase_M28"/>
    <property type="match status" value="1"/>
</dbReference>
<dbReference type="InterPro" id="IPR046450">
    <property type="entry name" value="PA_dom_sf"/>
</dbReference>
<gene>
    <name evidence="4" type="primary">paaP</name>
    <name evidence="4" type="ORF">GCM10022402_25770</name>
</gene>
<keyword evidence="1" id="KW-0732">Signal</keyword>
<organism evidence="4 5">
    <name type="scientific">Salinactinospora qingdaonensis</name>
    <dbReference type="NCBI Taxonomy" id="702744"/>
    <lineage>
        <taxon>Bacteria</taxon>
        <taxon>Bacillati</taxon>
        <taxon>Actinomycetota</taxon>
        <taxon>Actinomycetes</taxon>
        <taxon>Streptosporangiales</taxon>
        <taxon>Nocardiopsidaceae</taxon>
        <taxon>Salinactinospora</taxon>
    </lineage>
</organism>
<dbReference type="InterPro" id="IPR006311">
    <property type="entry name" value="TAT_signal"/>
</dbReference>
<name>A0ABP7FSU7_9ACTN</name>
<dbReference type="InterPro" id="IPR007484">
    <property type="entry name" value="Peptidase_M28"/>
</dbReference>
<evidence type="ECO:0000256" key="1">
    <source>
        <dbReference type="SAM" id="SignalP"/>
    </source>
</evidence>
<feature type="domain" description="Peptidase M28" evidence="3">
    <location>
        <begin position="266"/>
        <end position="482"/>
    </location>
</feature>
<keyword evidence="4" id="KW-0031">Aminopeptidase</keyword>
<dbReference type="SUPFAM" id="SSF52025">
    <property type="entry name" value="PA domain"/>
    <property type="match status" value="1"/>
</dbReference>
<feature type="chain" id="PRO_5046021188" evidence="1">
    <location>
        <begin position="45"/>
        <end position="517"/>
    </location>
</feature>
<dbReference type="Pfam" id="PF02225">
    <property type="entry name" value="PA"/>
    <property type="match status" value="1"/>
</dbReference>
<proteinExistence type="predicted"/>
<evidence type="ECO:0000313" key="4">
    <source>
        <dbReference type="EMBL" id="GAA3744985.1"/>
    </source>
</evidence>
<keyword evidence="5" id="KW-1185">Reference proteome</keyword>
<dbReference type="InterPro" id="IPR045175">
    <property type="entry name" value="M28_fam"/>
</dbReference>
<feature type="domain" description="PA" evidence="2">
    <location>
        <begin position="152"/>
        <end position="242"/>
    </location>
</feature>
<comment type="caution">
    <text evidence="4">The sequence shown here is derived from an EMBL/GenBank/DDBJ whole genome shotgun (WGS) entry which is preliminary data.</text>
</comment>
<dbReference type="SUPFAM" id="SSF53187">
    <property type="entry name" value="Zn-dependent exopeptidases"/>
    <property type="match status" value="1"/>
</dbReference>
<dbReference type="RefSeq" id="WP_344971328.1">
    <property type="nucleotide sequence ID" value="NZ_BAABDD010000010.1"/>
</dbReference>
<dbReference type="Proteomes" id="UP001500908">
    <property type="component" value="Unassembled WGS sequence"/>
</dbReference>
<dbReference type="Gene3D" id="3.50.30.30">
    <property type="match status" value="1"/>
</dbReference>
<sequence>MLIPTGQPRRLASSGTPARRRALAAGLALATAALTLGTATGARAETDATPLPKLVTVDNVRAHMENLQIIADFNEGNRAHGTSGYDISAAYVMDQLERAGYQPTKHTYIYEYWTQLAAPFLTMRAPKEHGFIRDEDFLPLEYAASGDVTARGVLVAAGSDTSGCAAEDFTGFPKGAIAIMKRGTCTFEAKTANAAEAGAAAAVIINHGATDEPADVGPIRGTVSNLSRIPVVGVSVAAGERLRQAGEQLRLRVRIKSEIREESSYNVLAETPQGRADNVVLVGGHLDSAPASPGINDNASGSAAILEVAKQFAEVEQPVNKVRFAFWGTEEQGLVGSTKYVESRSEQERANIALYLNFDMLGSPNYGRFVYDGRGELAQSTTPPAGSAAIQKMFEDYFANRSLATEATPFSGRSDYSAFMAAGIPAGGLFSGGGSVKTERQVKDYGGVAGEEFDPNYHTPNDDITNINWESVDQMSDGVAHAVAKYSQSTLPVNGVLREQRAPGEVAFARQGDVWLR</sequence>
<reference evidence="5" key="1">
    <citation type="journal article" date="2019" name="Int. J. Syst. Evol. Microbiol.">
        <title>The Global Catalogue of Microorganisms (GCM) 10K type strain sequencing project: providing services to taxonomists for standard genome sequencing and annotation.</title>
        <authorList>
            <consortium name="The Broad Institute Genomics Platform"/>
            <consortium name="The Broad Institute Genome Sequencing Center for Infectious Disease"/>
            <person name="Wu L."/>
            <person name="Ma J."/>
        </authorList>
    </citation>
    <scope>NUCLEOTIDE SEQUENCE [LARGE SCALE GENOMIC DNA]</scope>
    <source>
        <strain evidence="5">JCM 17137</strain>
    </source>
</reference>
<dbReference type="PROSITE" id="PS51318">
    <property type="entry name" value="TAT"/>
    <property type="match status" value="1"/>
</dbReference>
<evidence type="ECO:0000259" key="3">
    <source>
        <dbReference type="Pfam" id="PF04389"/>
    </source>
</evidence>
<dbReference type="EMBL" id="BAABDD010000010">
    <property type="protein sequence ID" value="GAA3744985.1"/>
    <property type="molecule type" value="Genomic_DNA"/>
</dbReference>
<evidence type="ECO:0000259" key="2">
    <source>
        <dbReference type="Pfam" id="PF02225"/>
    </source>
</evidence>
<dbReference type="GO" id="GO:0004177">
    <property type="term" value="F:aminopeptidase activity"/>
    <property type="evidence" value="ECO:0007669"/>
    <property type="project" value="UniProtKB-KW"/>
</dbReference>
<dbReference type="InterPro" id="IPR003137">
    <property type="entry name" value="PA_domain"/>
</dbReference>
<dbReference type="PANTHER" id="PTHR12147:SF26">
    <property type="entry name" value="PEPTIDASE M28 DOMAIN-CONTAINING PROTEIN"/>
    <property type="match status" value="1"/>
</dbReference>
<protein>
    <submittedName>
        <fullName evidence="4">Aminopeptidase PaaP</fullName>
    </submittedName>
</protein>
<feature type="signal peptide" evidence="1">
    <location>
        <begin position="1"/>
        <end position="44"/>
    </location>
</feature>
<keyword evidence="4" id="KW-0645">Protease</keyword>
<dbReference type="Gene3D" id="3.40.630.10">
    <property type="entry name" value="Zn peptidases"/>
    <property type="match status" value="2"/>
</dbReference>
<accession>A0ABP7FSU7</accession>